<organism evidence="1 2">
    <name type="scientific">Paenibacillus polymyxa</name>
    <name type="common">Bacillus polymyxa</name>
    <dbReference type="NCBI Taxonomy" id="1406"/>
    <lineage>
        <taxon>Bacteria</taxon>
        <taxon>Bacillati</taxon>
        <taxon>Bacillota</taxon>
        <taxon>Bacilli</taxon>
        <taxon>Bacillales</taxon>
        <taxon>Paenibacillaceae</taxon>
        <taxon>Paenibacillus</taxon>
    </lineage>
</organism>
<evidence type="ECO:0000313" key="1">
    <source>
        <dbReference type="EMBL" id="SUA68342.1"/>
    </source>
</evidence>
<sequence>MLISRGQVDHRLFNTVLNCWTVGLNVQVNYCTQHTTFARSVTNLTNHIEYTGKKDNHYRSSTLQYIQFITLITMNTHNVIQLISVALSFILHFIDISPFQMYVDMLALVLNSICLECCRKLQYIQIRSKGMYDNRPILFNYMYMLQRVHTVTPCNALRNVIGLIESGLNTLLSASNTLNKSSTT</sequence>
<name>A0A378XUQ9_PAEPO</name>
<reference evidence="1 2" key="1">
    <citation type="submission" date="2018-06" db="EMBL/GenBank/DDBJ databases">
        <authorList>
            <consortium name="Pathogen Informatics"/>
            <person name="Doyle S."/>
        </authorList>
    </citation>
    <scope>NUCLEOTIDE SEQUENCE [LARGE SCALE GENOMIC DNA]</scope>
    <source>
        <strain evidence="1 2">NCTC10343</strain>
    </source>
</reference>
<protein>
    <submittedName>
        <fullName evidence="1">Uncharacterized protein</fullName>
    </submittedName>
</protein>
<dbReference type="AlphaFoldDB" id="A0A378XUQ9"/>
<dbReference type="Proteomes" id="UP000254400">
    <property type="component" value="Unassembled WGS sequence"/>
</dbReference>
<proteinExistence type="predicted"/>
<gene>
    <name evidence="1" type="ORF">NCTC10343_01634</name>
</gene>
<dbReference type="EMBL" id="UGSC01000001">
    <property type="protein sequence ID" value="SUA68342.1"/>
    <property type="molecule type" value="Genomic_DNA"/>
</dbReference>
<evidence type="ECO:0000313" key="2">
    <source>
        <dbReference type="Proteomes" id="UP000254400"/>
    </source>
</evidence>
<accession>A0A378XUQ9</accession>